<evidence type="ECO:0000313" key="3">
    <source>
        <dbReference type="EMBL" id="MTG98868.1"/>
    </source>
</evidence>
<organism evidence="3 4">
    <name type="scientific">Myroides albus</name>
    <dbReference type="NCBI Taxonomy" id="2562892"/>
    <lineage>
        <taxon>Bacteria</taxon>
        <taxon>Pseudomonadati</taxon>
        <taxon>Bacteroidota</taxon>
        <taxon>Flavobacteriia</taxon>
        <taxon>Flavobacteriales</taxon>
        <taxon>Flavobacteriaceae</taxon>
        <taxon>Myroides</taxon>
    </lineage>
</organism>
<dbReference type="SUPFAM" id="SSF56925">
    <property type="entry name" value="OMPA-like"/>
    <property type="match status" value="1"/>
</dbReference>
<evidence type="ECO:0000259" key="2">
    <source>
        <dbReference type="Pfam" id="PF13568"/>
    </source>
</evidence>
<accession>A0A6I3LJV4</accession>
<protein>
    <submittedName>
        <fullName evidence="3">Outer membrane beta-barrel protein</fullName>
    </submittedName>
</protein>
<proteinExistence type="predicted"/>
<gene>
    <name evidence="3" type="ORF">GJV76_12120</name>
</gene>
<dbReference type="OrthoDB" id="947434at2"/>
<dbReference type="InterPro" id="IPR025665">
    <property type="entry name" value="Beta-barrel_OMP_2"/>
</dbReference>
<dbReference type="EMBL" id="WMJX01000032">
    <property type="protein sequence ID" value="MTG98868.1"/>
    <property type="molecule type" value="Genomic_DNA"/>
</dbReference>
<dbReference type="AlphaFoldDB" id="A0A6I3LJV4"/>
<evidence type="ECO:0000313" key="4">
    <source>
        <dbReference type="Proteomes" id="UP000438760"/>
    </source>
</evidence>
<evidence type="ECO:0000256" key="1">
    <source>
        <dbReference type="SAM" id="SignalP"/>
    </source>
</evidence>
<feature type="signal peptide" evidence="1">
    <location>
        <begin position="1"/>
        <end position="20"/>
    </location>
</feature>
<reference evidence="3 4" key="1">
    <citation type="submission" date="2019-11" db="EMBL/GenBank/DDBJ databases">
        <title>Genome of Strain BIT-d1.</title>
        <authorList>
            <person name="Yang Y."/>
        </authorList>
    </citation>
    <scope>NUCLEOTIDE SEQUENCE [LARGE SCALE GENOMIC DNA]</scope>
    <source>
        <strain evidence="3 4">BIT-d1</strain>
    </source>
</reference>
<dbReference type="Proteomes" id="UP000438760">
    <property type="component" value="Unassembled WGS sequence"/>
</dbReference>
<comment type="caution">
    <text evidence="3">The sequence shown here is derived from an EMBL/GenBank/DDBJ whole genome shotgun (WGS) entry which is preliminary data.</text>
</comment>
<dbReference type="InterPro" id="IPR011250">
    <property type="entry name" value="OMP/PagP_B-barrel"/>
</dbReference>
<dbReference type="RefSeq" id="WP_155092881.1">
    <property type="nucleotide sequence ID" value="NZ_WMJX01000032.1"/>
</dbReference>
<feature type="chain" id="PRO_5026337182" evidence="1">
    <location>
        <begin position="21"/>
        <end position="201"/>
    </location>
</feature>
<sequence length="201" mass="21934">MKKITLSLVAALAIGLTANAQTPDVKIGAKAGVNFANINGSDANGDTRTAFHIGAVAEIFINEKFSIQPELLYSAQGMKFDDIDEYYNDNTFITTSNTYTTKLDYITIPVMAKYYIFQGLNVQAGPQFAFNVAAKSAGEDMKDVIKTFDFGLNFGLGYELPLGLFVDARYNLGLSNVTKKIEGETLKAKNGVFQLSVGYKF</sequence>
<dbReference type="Pfam" id="PF13568">
    <property type="entry name" value="OMP_b-brl_2"/>
    <property type="match status" value="1"/>
</dbReference>
<feature type="domain" description="Outer membrane protein beta-barrel" evidence="2">
    <location>
        <begin position="20"/>
        <end position="178"/>
    </location>
</feature>
<keyword evidence="4" id="KW-1185">Reference proteome</keyword>
<name>A0A6I3LJV4_9FLAO</name>
<keyword evidence="1" id="KW-0732">Signal</keyword>